<keyword evidence="2" id="KW-1185">Reference proteome</keyword>
<reference evidence="1" key="1">
    <citation type="journal article" date="2023" name="Mol. Phylogenet. Evol.">
        <title>Genome-scale phylogeny and comparative genomics of the fungal order Sordariales.</title>
        <authorList>
            <person name="Hensen N."/>
            <person name="Bonometti L."/>
            <person name="Westerberg I."/>
            <person name="Brannstrom I.O."/>
            <person name="Guillou S."/>
            <person name="Cros-Aarteil S."/>
            <person name="Calhoun S."/>
            <person name="Haridas S."/>
            <person name="Kuo A."/>
            <person name="Mondo S."/>
            <person name="Pangilinan J."/>
            <person name="Riley R."/>
            <person name="LaButti K."/>
            <person name="Andreopoulos B."/>
            <person name="Lipzen A."/>
            <person name="Chen C."/>
            <person name="Yan M."/>
            <person name="Daum C."/>
            <person name="Ng V."/>
            <person name="Clum A."/>
            <person name="Steindorff A."/>
            <person name="Ohm R.A."/>
            <person name="Martin F."/>
            <person name="Silar P."/>
            <person name="Natvig D.O."/>
            <person name="Lalanne C."/>
            <person name="Gautier V."/>
            <person name="Ament-Velasquez S.L."/>
            <person name="Kruys A."/>
            <person name="Hutchinson M.I."/>
            <person name="Powell A.J."/>
            <person name="Barry K."/>
            <person name="Miller A.N."/>
            <person name="Grigoriev I.V."/>
            <person name="Debuchy R."/>
            <person name="Gladieux P."/>
            <person name="Hiltunen Thoren M."/>
            <person name="Johannesson H."/>
        </authorList>
    </citation>
    <scope>NUCLEOTIDE SEQUENCE</scope>
    <source>
        <strain evidence="1">CBS 123565</strain>
    </source>
</reference>
<organism evidence="1 2">
    <name type="scientific">Trichocladium antarcticum</name>
    <dbReference type="NCBI Taxonomy" id="1450529"/>
    <lineage>
        <taxon>Eukaryota</taxon>
        <taxon>Fungi</taxon>
        <taxon>Dikarya</taxon>
        <taxon>Ascomycota</taxon>
        <taxon>Pezizomycotina</taxon>
        <taxon>Sordariomycetes</taxon>
        <taxon>Sordariomycetidae</taxon>
        <taxon>Sordariales</taxon>
        <taxon>Chaetomiaceae</taxon>
        <taxon>Trichocladium</taxon>
    </lineage>
</organism>
<accession>A0AAN6UPB3</accession>
<dbReference type="EMBL" id="MU853403">
    <property type="protein sequence ID" value="KAK4136376.1"/>
    <property type="molecule type" value="Genomic_DNA"/>
</dbReference>
<gene>
    <name evidence="1" type="ORF">BT67DRAFT_175628</name>
</gene>
<reference evidence="1" key="2">
    <citation type="submission" date="2023-05" db="EMBL/GenBank/DDBJ databases">
        <authorList>
            <consortium name="Lawrence Berkeley National Laboratory"/>
            <person name="Steindorff A."/>
            <person name="Hensen N."/>
            <person name="Bonometti L."/>
            <person name="Westerberg I."/>
            <person name="Brannstrom I.O."/>
            <person name="Guillou S."/>
            <person name="Cros-Aarteil S."/>
            <person name="Calhoun S."/>
            <person name="Haridas S."/>
            <person name="Kuo A."/>
            <person name="Mondo S."/>
            <person name="Pangilinan J."/>
            <person name="Riley R."/>
            <person name="Labutti K."/>
            <person name="Andreopoulos B."/>
            <person name="Lipzen A."/>
            <person name="Chen C."/>
            <person name="Yanf M."/>
            <person name="Daum C."/>
            <person name="Ng V."/>
            <person name="Clum A."/>
            <person name="Ohm R."/>
            <person name="Martin F."/>
            <person name="Silar P."/>
            <person name="Natvig D."/>
            <person name="Lalanne C."/>
            <person name="Gautier V."/>
            <person name="Ament-Velasquez S.L."/>
            <person name="Kruys A."/>
            <person name="Hutchinson M.I."/>
            <person name="Powell A.J."/>
            <person name="Barry K."/>
            <person name="Miller A.N."/>
            <person name="Grigoriev I.V."/>
            <person name="Debuchy R."/>
            <person name="Gladieux P."/>
            <person name="Thoren M.H."/>
            <person name="Johannesson H."/>
        </authorList>
    </citation>
    <scope>NUCLEOTIDE SEQUENCE</scope>
    <source>
        <strain evidence="1">CBS 123565</strain>
    </source>
</reference>
<dbReference type="Proteomes" id="UP001304895">
    <property type="component" value="Unassembled WGS sequence"/>
</dbReference>
<protein>
    <submittedName>
        <fullName evidence="1">Uncharacterized protein</fullName>
    </submittedName>
</protein>
<evidence type="ECO:0000313" key="1">
    <source>
        <dbReference type="EMBL" id="KAK4136376.1"/>
    </source>
</evidence>
<comment type="caution">
    <text evidence="1">The sequence shown here is derived from an EMBL/GenBank/DDBJ whole genome shotgun (WGS) entry which is preliminary data.</text>
</comment>
<evidence type="ECO:0000313" key="2">
    <source>
        <dbReference type="Proteomes" id="UP001304895"/>
    </source>
</evidence>
<name>A0AAN6UPB3_9PEZI</name>
<proteinExistence type="predicted"/>
<dbReference type="AlphaFoldDB" id="A0AAN6UPB3"/>
<sequence length="370" mass="39408">MLPAEPSPLTALEDTALAAAPLRLPHRRHTLFQQRRWVVLGRGVLGGRGVGEAGPVPPHSPTPVLVVSNYRRQAAGRPQWREMGGDGGGGFILAQPSIPPMAQSRCCSGPLYRGWDGGICVCVTLVSAPVGGGLAIGAKEDLICLGHPSPQGRTTQDLLRPESDAVGCLTVNRRKNMGCHADDQACVYARRSRAASLPTPAPLAPRKSGAASWPSCEIYSRLGNPVTHTGRREIDRAYLGEARGAGVAAQHAHWNARRLGGSMGIWPTQPGSLDLPQGALWTRRQPRICHGAGRIASIWCVPSGYPFDTTVTEKRLDSIPGASREAVGYGTRRGKPPNRRAGRGLRLCLRLRSSGAQQWAGRVGWEVGGG</sequence>